<comment type="catalytic activity">
    <reaction evidence="2">
        <text>biotin + L-lysyl-[protein] + ATP = N(6)-biotinyl-L-lysyl-[protein] + AMP + diphosphate + H(+)</text>
        <dbReference type="Rhea" id="RHEA:11756"/>
        <dbReference type="Rhea" id="RHEA-COMP:9752"/>
        <dbReference type="Rhea" id="RHEA-COMP:10505"/>
        <dbReference type="ChEBI" id="CHEBI:15378"/>
        <dbReference type="ChEBI" id="CHEBI:29969"/>
        <dbReference type="ChEBI" id="CHEBI:30616"/>
        <dbReference type="ChEBI" id="CHEBI:33019"/>
        <dbReference type="ChEBI" id="CHEBI:57586"/>
        <dbReference type="ChEBI" id="CHEBI:83144"/>
        <dbReference type="ChEBI" id="CHEBI:456215"/>
        <dbReference type="EC" id="6.3.4.15"/>
    </reaction>
</comment>
<dbReference type="HAMAP" id="MF_00978">
    <property type="entry name" value="Bifunct_BirA"/>
    <property type="match status" value="1"/>
</dbReference>
<dbReference type="GO" id="GO:0009249">
    <property type="term" value="P:protein lipoylation"/>
    <property type="evidence" value="ECO:0007669"/>
    <property type="project" value="UniProtKB-ARBA"/>
</dbReference>
<comment type="similarity">
    <text evidence="2">Belongs to the biotin--protein ligase family.</text>
</comment>
<feature type="binding site" evidence="2">
    <location>
        <position position="186"/>
    </location>
    <ligand>
        <name>biotin</name>
        <dbReference type="ChEBI" id="CHEBI:57586"/>
    </ligand>
</feature>
<evidence type="ECO:0000256" key="2">
    <source>
        <dbReference type="HAMAP-Rule" id="MF_00978"/>
    </source>
</evidence>
<organism evidence="4">
    <name type="scientific">Blautia hansenii</name>
    <name type="common">Ruminococcus hansenii</name>
    <dbReference type="NCBI Taxonomy" id="1322"/>
    <lineage>
        <taxon>Bacteria</taxon>
        <taxon>Bacillati</taxon>
        <taxon>Bacillota</taxon>
        <taxon>Clostridia</taxon>
        <taxon>Lachnospirales</taxon>
        <taxon>Lachnospiraceae</taxon>
        <taxon>Blautia</taxon>
    </lineage>
</organism>
<dbReference type="GO" id="GO:0005524">
    <property type="term" value="F:ATP binding"/>
    <property type="evidence" value="ECO:0007669"/>
    <property type="project" value="UniProtKB-UniRule"/>
</dbReference>
<reference evidence="4" key="1">
    <citation type="submission" date="2019-11" db="EMBL/GenBank/DDBJ databases">
        <authorList>
            <person name="Feng L."/>
        </authorList>
    </citation>
    <scope>NUCLEOTIDE SEQUENCE</scope>
    <source>
        <strain evidence="4">BhanseniiLFYP23</strain>
    </source>
</reference>
<dbReference type="InterPro" id="IPR004143">
    <property type="entry name" value="BPL_LPL_catalytic"/>
</dbReference>
<dbReference type="InterPro" id="IPR036388">
    <property type="entry name" value="WH-like_DNA-bd_sf"/>
</dbReference>
<dbReference type="PANTHER" id="PTHR12835">
    <property type="entry name" value="BIOTIN PROTEIN LIGASE"/>
    <property type="match status" value="1"/>
</dbReference>
<protein>
    <recommendedName>
        <fullName evidence="2">Bifunctional ligase/repressor BirA</fullName>
    </recommendedName>
    <alternativeName>
        <fullName evidence="2">Biotin--[acetyl-CoA-carboxylase] ligase</fullName>
        <ecNumber evidence="2">6.3.4.15</ecNumber>
    </alternativeName>
    <alternativeName>
        <fullName evidence="2">Biotin--protein ligase</fullName>
    </alternativeName>
    <alternativeName>
        <fullName evidence="2">Biotin-[acetyl-CoA carboxylase] synthetase</fullName>
    </alternativeName>
</protein>
<dbReference type="InterPro" id="IPR045864">
    <property type="entry name" value="aa-tRNA-synth_II/BPL/LPL"/>
</dbReference>
<dbReference type="SUPFAM" id="SSF46785">
    <property type="entry name" value="Winged helix' DNA-binding domain"/>
    <property type="match status" value="1"/>
</dbReference>
<keyword evidence="2" id="KW-0092">Biotin</keyword>
<feature type="binding site" evidence="2">
    <location>
        <position position="115"/>
    </location>
    <ligand>
        <name>biotin</name>
        <dbReference type="ChEBI" id="CHEBI:57586"/>
    </ligand>
</feature>
<gene>
    <name evidence="4" type="primary">birA_1</name>
    <name evidence="2" type="synonym">birA</name>
    <name evidence="4" type="ORF">BHLFYP23_00018</name>
</gene>
<dbReference type="SUPFAM" id="SSF55681">
    <property type="entry name" value="Class II aaRS and biotin synthetases"/>
    <property type="match status" value="1"/>
</dbReference>
<dbReference type="GO" id="GO:0003677">
    <property type="term" value="F:DNA binding"/>
    <property type="evidence" value="ECO:0007669"/>
    <property type="project" value="UniProtKB-UniRule"/>
</dbReference>
<keyword evidence="2" id="KW-0238">DNA-binding</keyword>
<dbReference type="NCBIfam" id="TIGR00121">
    <property type="entry name" value="birA_ligase"/>
    <property type="match status" value="1"/>
</dbReference>
<dbReference type="EMBL" id="CACRSY010000012">
    <property type="protein sequence ID" value="VYT06809.1"/>
    <property type="molecule type" value="Genomic_DNA"/>
</dbReference>
<dbReference type="AlphaFoldDB" id="A0A6N2TPE0"/>
<comment type="function">
    <text evidence="2">Acts both as a biotin--[acetyl-CoA-carboxylase] ligase and a repressor.</text>
</comment>
<dbReference type="InterPro" id="IPR013196">
    <property type="entry name" value="HTH_11"/>
</dbReference>
<feature type="DNA-binding region" description="H-T-H motif" evidence="2">
    <location>
        <begin position="21"/>
        <end position="40"/>
    </location>
</feature>
<feature type="binding site" evidence="2">
    <location>
        <begin position="90"/>
        <end position="92"/>
    </location>
    <ligand>
        <name>biotin</name>
        <dbReference type="ChEBI" id="CHEBI:57586"/>
    </ligand>
</feature>
<proteinExistence type="inferred from homology"/>
<name>A0A6N2TPE0_BLAHA</name>
<dbReference type="CDD" id="cd16442">
    <property type="entry name" value="BPL"/>
    <property type="match status" value="1"/>
</dbReference>
<sequence length="319" mass="35374">MSTKSRLLELLEQNRGKYLSGNELAKMLDVSRTAVWKGMKSLQQEGYSITAVTNKGYLLEEDNNILSEEAVRLQLKNTEVLVEVWKEIASTNQRMKQLAVEKRLPHGSVVVAQLQTEGKGRKGRKFYSPKDSGLYLSVLLYPEKTAQKSLEITAAAAVAVCKAVENCCGVSLGIKWVNDLYLENKKVCGILTEAVTDFETGDIEFVVVGIGLNLYEPTGGFPKELKEKAGAILPDGQKVDKNKLVGELVNQLLLETEKSGIPQEYISRNIVPGKKIQIIFGETKREVIAKEILSDGKLLAINEKDEEEIFPSGDVSVRW</sequence>
<dbReference type="InterPro" id="IPR036390">
    <property type="entry name" value="WH_DNA-bd_sf"/>
</dbReference>
<dbReference type="Gene3D" id="3.30.930.10">
    <property type="entry name" value="Bira Bifunctional Protein, Domain 2"/>
    <property type="match status" value="1"/>
</dbReference>
<dbReference type="GO" id="GO:0016740">
    <property type="term" value="F:transferase activity"/>
    <property type="evidence" value="ECO:0007669"/>
    <property type="project" value="UniProtKB-ARBA"/>
</dbReference>
<evidence type="ECO:0000256" key="1">
    <source>
        <dbReference type="ARBA" id="ARBA00022598"/>
    </source>
</evidence>
<keyword evidence="2" id="KW-0805">Transcription regulation</keyword>
<dbReference type="GO" id="GO:0006355">
    <property type="term" value="P:regulation of DNA-templated transcription"/>
    <property type="evidence" value="ECO:0007669"/>
    <property type="project" value="UniProtKB-UniRule"/>
</dbReference>
<dbReference type="PROSITE" id="PS51733">
    <property type="entry name" value="BPL_LPL_CATALYTIC"/>
    <property type="match status" value="1"/>
</dbReference>
<dbReference type="Pfam" id="PF03099">
    <property type="entry name" value="BPL_LplA_LipB"/>
    <property type="match status" value="1"/>
</dbReference>
<dbReference type="InterPro" id="IPR004408">
    <property type="entry name" value="Biotin_CoA_COase_ligase"/>
</dbReference>
<dbReference type="GO" id="GO:0005737">
    <property type="term" value="C:cytoplasm"/>
    <property type="evidence" value="ECO:0007669"/>
    <property type="project" value="TreeGrafter"/>
</dbReference>
<dbReference type="Gene3D" id="1.10.10.10">
    <property type="entry name" value="Winged helix-like DNA-binding domain superfamily/Winged helix DNA-binding domain"/>
    <property type="match status" value="1"/>
</dbReference>
<evidence type="ECO:0000313" key="4">
    <source>
        <dbReference type="EMBL" id="VYT06809.1"/>
    </source>
</evidence>
<keyword evidence="2" id="KW-0678">Repressor</keyword>
<dbReference type="PANTHER" id="PTHR12835:SF5">
    <property type="entry name" value="BIOTIN--PROTEIN LIGASE"/>
    <property type="match status" value="1"/>
</dbReference>
<accession>A0A6N2TPE0</accession>
<dbReference type="GO" id="GO:0004077">
    <property type="term" value="F:biotin--[biotin carboxyl-carrier protein] ligase activity"/>
    <property type="evidence" value="ECO:0007669"/>
    <property type="project" value="UniProtKB-UniRule"/>
</dbReference>
<dbReference type="Pfam" id="PF08279">
    <property type="entry name" value="HTH_11"/>
    <property type="match status" value="1"/>
</dbReference>
<keyword evidence="2" id="KW-0067">ATP-binding</keyword>
<keyword evidence="1 2" id="KW-0436">Ligase</keyword>
<feature type="domain" description="BPL/LPL catalytic" evidence="3">
    <location>
        <begin position="67"/>
        <end position="260"/>
    </location>
</feature>
<dbReference type="InterPro" id="IPR030855">
    <property type="entry name" value="Bifunct_BirA"/>
</dbReference>
<dbReference type="EC" id="6.3.4.15" evidence="2"/>
<evidence type="ECO:0000259" key="3">
    <source>
        <dbReference type="PROSITE" id="PS51733"/>
    </source>
</evidence>
<comment type="caution">
    <text evidence="2">Lacks conserved residue(s) required for the propagation of feature annotation.</text>
</comment>
<keyword evidence="2" id="KW-0547">Nucleotide-binding</keyword>
<keyword evidence="2" id="KW-0804">Transcription</keyword>
<dbReference type="RefSeq" id="WP_004223441.1">
    <property type="nucleotide sequence ID" value="NZ_CACRSY010000012.1"/>
</dbReference>